<organism evidence="2 3">
    <name type="scientific">Paucilactobacillus wasatchensis</name>
    <dbReference type="NCBI Taxonomy" id="1335616"/>
    <lineage>
        <taxon>Bacteria</taxon>
        <taxon>Bacillati</taxon>
        <taxon>Bacillota</taxon>
        <taxon>Bacilli</taxon>
        <taxon>Lactobacillales</taxon>
        <taxon>Lactobacillaceae</taxon>
        <taxon>Paucilactobacillus</taxon>
    </lineage>
</organism>
<name>A0A0D1A8N9_9LACO</name>
<dbReference type="PATRIC" id="fig|1335616.4.peg.376"/>
<dbReference type="RefSeq" id="WP_044010101.1">
    <property type="nucleotide sequence ID" value="NZ_AWTT01000005.1"/>
</dbReference>
<reference evidence="2 3" key="1">
    <citation type="submission" date="2013-08" db="EMBL/GenBank/DDBJ databases">
        <title>Lactobacillus wasatchii sp. WDC04, a late gas producing bacteria isolated from aged chedder cheese.</title>
        <authorList>
            <person name="Oberg C.J."/>
            <person name="Culumber M."/>
            <person name="McMahon D.J."/>
            <person name="Broadbent J.R."/>
            <person name="Oberg T.S."/>
            <person name="Ortaki F."/>
        </authorList>
    </citation>
    <scope>NUCLEOTIDE SEQUENCE [LARGE SCALE GENOMIC DNA]</scope>
    <source>
        <strain evidence="2 3">WDC04</strain>
    </source>
</reference>
<dbReference type="InterPro" id="IPR035903">
    <property type="entry name" value="HesB-like_dom_sf"/>
</dbReference>
<evidence type="ECO:0000313" key="2">
    <source>
        <dbReference type="EMBL" id="KIS04037.1"/>
    </source>
</evidence>
<dbReference type="SUPFAM" id="SSF89360">
    <property type="entry name" value="HesB-like domain"/>
    <property type="match status" value="1"/>
</dbReference>
<feature type="domain" description="Core" evidence="1">
    <location>
        <begin position="1"/>
        <end position="111"/>
    </location>
</feature>
<dbReference type="Proteomes" id="UP000032279">
    <property type="component" value="Unassembled WGS sequence"/>
</dbReference>
<evidence type="ECO:0000259" key="1">
    <source>
        <dbReference type="Pfam" id="PF01521"/>
    </source>
</evidence>
<proteinExistence type="predicted"/>
<keyword evidence="3" id="KW-1185">Reference proteome</keyword>
<accession>A0A0D1A8N9</accession>
<sequence>MELTFTAAAKDKLAKYMQPNSKILLSLDDGVGPFSNVGVCSLDTAFQLIFVDKGLAIPDYDESIETELGTIYYKGYSKQYLNDHMQLDFKSNFQTMPLSGEGELLDSNIVVLDLSKQAI</sequence>
<dbReference type="InterPro" id="IPR000361">
    <property type="entry name" value="ATAP_core_dom"/>
</dbReference>
<evidence type="ECO:0000313" key="3">
    <source>
        <dbReference type="Proteomes" id="UP000032279"/>
    </source>
</evidence>
<comment type="caution">
    <text evidence="2">The sequence shown here is derived from an EMBL/GenBank/DDBJ whole genome shotgun (WGS) entry which is preliminary data.</text>
</comment>
<dbReference type="Pfam" id="PF01521">
    <property type="entry name" value="Fe-S_biosyn"/>
    <property type="match status" value="1"/>
</dbReference>
<dbReference type="AlphaFoldDB" id="A0A0D1A8N9"/>
<protein>
    <recommendedName>
        <fullName evidence="1">Core domain-containing protein</fullName>
    </recommendedName>
</protein>
<dbReference type="EMBL" id="AWTT01000005">
    <property type="protein sequence ID" value="KIS04037.1"/>
    <property type="molecule type" value="Genomic_DNA"/>
</dbReference>
<dbReference type="Gene3D" id="2.60.300.12">
    <property type="entry name" value="HesB-like domain"/>
    <property type="match status" value="1"/>
</dbReference>
<dbReference type="STRING" id="1335616.WDC_0376"/>
<dbReference type="OrthoDB" id="2361502at2"/>
<gene>
    <name evidence="2" type="ORF">WDC_0376</name>
</gene>